<dbReference type="AlphaFoldDB" id="A0A8S1NG39"/>
<evidence type="ECO:0000313" key="2">
    <source>
        <dbReference type="Proteomes" id="UP000692954"/>
    </source>
</evidence>
<protein>
    <submittedName>
        <fullName evidence="1">Uncharacterized protein</fullName>
    </submittedName>
</protein>
<keyword evidence="2" id="KW-1185">Reference proteome</keyword>
<dbReference type="Proteomes" id="UP000692954">
    <property type="component" value="Unassembled WGS sequence"/>
</dbReference>
<proteinExistence type="predicted"/>
<name>A0A8S1NG39_9CILI</name>
<sequence>MLNQNNSQSFLALNRSLTNKNNLNELLEEIKEFAQISLLKNYSFEKINEVDQNSMEMINETYQLKKLEREQNQSQNSSRILPNVLSKQKSEESLGELKDVNILTSITKINLTLNDNKIISDQIIKIRETSQTQRNLNSIRIIQQHSKTQPRFKCLTKKLKLKKIKSILNQISYLQFDKNIITFNKKRHKKNICIENLIDNMKNENTILNKDKYLINCKL</sequence>
<accession>A0A8S1NG39</accession>
<dbReference type="EMBL" id="CAJJDN010000058">
    <property type="protein sequence ID" value="CAD8092077.1"/>
    <property type="molecule type" value="Genomic_DNA"/>
</dbReference>
<organism evidence="1 2">
    <name type="scientific">Paramecium sonneborni</name>
    <dbReference type="NCBI Taxonomy" id="65129"/>
    <lineage>
        <taxon>Eukaryota</taxon>
        <taxon>Sar</taxon>
        <taxon>Alveolata</taxon>
        <taxon>Ciliophora</taxon>
        <taxon>Intramacronucleata</taxon>
        <taxon>Oligohymenophorea</taxon>
        <taxon>Peniculida</taxon>
        <taxon>Parameciidae</taxon>
        <taxon>Paramecium</taxon>
    </lineage>
</organism>
<reference evidence="1" key="1">
    <citation type="submission" date="2021-01" db="EMBL/GenBank/DDBJ databases">
        <authorList>
            <consortium name="Genoscope - CEA"/>
            <person name="William W."/>
        </authorList>
    </citation>
    <scope>NUCLEOTIDE SEQUENCE</scope>
</reference>
<gene>
    <name evidence="1" type="ORF">PSON_ATCC_30995.1.T0580203</name>
</gene>
<comment type="caution">
    <text evidence="1">The sequence shown here is derived from an EMBL/GenBank/DDBJ whole genome shotgun (WGS) entry which is preliminary data.</text>
</comment>
<evidence type="ECO:0000313" key="1">
    <source>
        <dbReference type="EMBL" id="CAD8092077.1"/>
    </source>
</evidence>